<name>A0ABR9EYU7_9GAMM</name>
<evidence type="ECO:0000313" key="2">
    <source>
        <dbReference type="Proteomes" id="UP001645039"/>
    </source>
</evidence>
<sequence>MVPIIDASVFLGMHHESLEVREKCVEIIVRNFDGGLEINLEQIGLCDNVIWQRSREEQNAYYPFMSYLHTVMEFKRIPYADEAYQLAAIDYRLKHLPMKKAILACHVLAGERGLYTLDDDLKDMDLLSDYIMPIISSSETEYFFSEPLNLFYKKSLMLKLKSEEISI</sequence>
<dbReference type="Pfam" id="PF19689">
    <property type="entry name" value="DUF6190"/>
    <property type="match status" value="1"/>
</dbReference>
<protein>
    <recommendedName>
        <fullName evidence="3">PIN domain-containing protein</fullName>
    </recommendedName>
</protein>
<evidence type="ECO:0008006" key="3">
    <source>
        <dbReference type="Google" id="ProtNLM"/>
    </source>
</evidence>
<evidence type="ECO:0000313" key="1">
    <source>
        <dbReference type="EMBL" id="MBE0399264.1"/>
    </source>
</evidence>
<reference evidence="1 2" key="1">
    <citation type="submission" date="2020-07" db="EMBL/GenBank/DDBJ databases">
        <title>Halophilic bacteria isolated from french cheeses.</title>
        <authorList>
            <person name="Kothe C.I."/>
            <person name="Farah-Kraiem B."/>
            <person name="Renault P."/>
            <person name="Dridi B."/>
        </authorList>
    </citation>
    <scope>NUCLEOTIDE SEQUENCE [LARGE SCALE GENOMIC DNA]</scope>
    <source>
        <strain evidence="1 2">FME1</strain>
    </source>
</reference>
<organism evidence="1 2">
    <name type="scientific">Halomonas casei</name>
    <dbReference type="NCBI Taxonomy" id="2742613"/>
    <lineage>
        <taxon>Bacteria</taxon>
        <taxon>Pseudomonadati</taxon>
        <taxon>Pseudomonadota</taxon>
        <taxon>Gammaproteobacteria</taxon>
        <taxon>Oceanospirillales</taxon>
        <taxon>Halomonadaceae</taxon>
        <taxon>Halomonas</taxon>
    </lineage>
</organism>
<dbReference type="InterPro" id="IPR045685">
    <property type="entry name" value="DUF6190"/>
</dbReference>
<accession>A0ABR9EYU7</accession>
<keyword evidence="2" id="KW-1185">Reference proteome</keyword>
<dbReference type="Proteomes" id="UP001645039">
    <property type="component" value="Unassembled WGS sequence"/>
</dbReference>
<dbReference type="RefSeq" id="WP_096278388.1">
    <property type="nucleotide sequence ID" value="NZ_CBCSBM010000009.1"/>
</dbReference>
<proteinExistence type="predicted"/>
<dbReference type="EMBL" id="RRZD01000003">
    <property type="protein sequence ID" value="MBE0399264.1"/>
    <property type="molecule type" value="Genomic_DNA"/>
</dbReference>
<gene>
    <name evidence="1" type="ORF">EI168_03950</name>
</gene>
<comment type="caution">
    <text evidence="1">The sequence shown here is derived from an EMBL/GenBank/DDBJ whole genome shotgun (WGS) entry which is preliminary data.</text>
</comment>